<organism evidence="8 9">
    <name type="scientific">Anaerobium acetethylicum</name>
    <dbReference type="NCBI Taxonomy" id="1619234"/>
    <lineage>
        <taxon>Bacteria</taxon>
        <taxon>Bacillati</taxon>
        <taxon>Bacillota</taxon>
        <taxon>Clostridia</taxon>
        <taxon>Lachnospirales</taxon>
        <taxon>Lachnospiraceae</taxon>
        <taxon>Anaerobium</taxon>
    </lineage>
</organism>
<dbReference type="AlphaFoldDB" id="A0A1D3TPF7"/>
<feature type="transmembrane region" description="Helical" evidence="7">
    <location>
        <begin position="245"/>
        <end position="274"/>
    </location>
</feature>
<dbReference type="InterPro" id="IPR047135">
    <property type="entry name" value="YsiQ"/>
</dbReference>
<protein>
    <submittedName>
        <fullName evidence="8">Putative efflux protein, MATE family</fullName>
    </submittedName>
</protein>
<dbReference type="GO" id="GO:0005886">
    <property type="term" value="C:plasma membrane"/>
    <property type="evidence" value="ECO:0007669"/>
    <property type="project" value="UniProtKB-SubCell"/>
</dbReference>
<feature type="transmembrane region" description="Helical" evidence="7">
    <location>
        <begin position="427"/>
        <end position="445"/>
    </location>
</feature>
<feature type="transmembrane region" description="Helical" evidence="7">
    <location>
        <begin position="400"/>
        <end position="421"/>
    </location>
</feature>
<feature type="transmembrane region" description="Helical" evidence="7">
    <location>
        <begin position="294"/>
        <end position="311"/>
    </location>
</feature>
<dbReference type="PANTHER" id="PTHR42925:SF2">
    <property type="entry name" value="NA+ DRIVEN MULTIDRUG EFFLUX PUMP"/>
    <property type="match status" value="1"/>
</dbReference>
<dbReference type="PANTHER" id="PTHR42925">
    <property type="entry name" value="MULTIDRUG AND TOXIN EFFLUX PROTEIN MATE FAMILY"/>
    <property type="match status" value="1"/>
</dbReference>
<dbReference type="CDD" id="cd13134">
    <property type="entry name" value="MATE_like_8"/>
    <property type="match status" value="1"/>
</dbReference>
<feature type="transmembrane region" description="Helical" evidence="7">
    <location>
        <begin position="207"/>
        <end position="225"/>
    </location>
</feature>
<feature type="transmembrane region" description="Helical" evidence="7">
    <location>
        <begin position="100"/>
        <end position="122"/>
    </location>
</feature>
<dbReference type="EMBL" id="FMKA01000001">
    <property type="protein sequence ID" value="SCP95241.1"/>
    <property type="molecule type" value="Genomic_DNA"/>
</dbReference>
<keyword evidence="6 7" id="KW-0472">Membrane</keyword>
<feature type="transmembrane region" description="Helical" evidence="7">
    <location>
        <begin position="364"/>
        <end position="388"/>
    </location>
</feature>
<reference evidence="8 9" key="1">
    <citation type="submission" date="2016-09" db="EMBL/GenBank/DDBJ databases">
        <authorList>
            <person name="Capua I."/>
            <person name="De Benedictis P."/>
            <person name="Joannis T."/>
            <person name="Lombin L.H."/>
            <person name="Cattoli G."/>
        </authorList>
    </citation>
    <scope>NUCLEOTIDE SEQUENCE [LARGE SCALE GENOMIC DNA]</scope>
    <source>
        <strain evidence="8 9">GluBS11</strain>
    </source>
</reference>
<dbReference type="InterPro" id="IPR002528">
    <property type="entry name" value="MATE_fam"/>
</dbReference>
<dbReference type="STRING" id="1619234.SAMN05421730_1001419"/>
<dbReference type="NCBIfam" id="TIGR00797">
    <property type="entry name" value="matE"/>
    <property type="match status" value="1"/>
</dbReference>
<keyword evidence="2" id="KW-0813">Transport</keyword>
<evidence type="ECO:0000256" key="1">
    <source>
        <dbReference type="ARBA" id="ARBA00004651"/>
    </source>
</evidence>
<evidence type="ECO:0000256" key="2">
    <source>
        <dbReference type="ARBA" id="ARBA00022448"/>
    </source>
</evidence>
<evidence type="ECO:0000313" key="9">
    <source>
        <dbReference type="Proteomes" id="UP000199315"/>
    </source>
</evidence>
<gene>
    <name evidence="8" type="ORF">SAMN05421730_1001419</name>
</gene>
<comment type="subcellular location">
    <subcellularLocation>
        <location evidence="1">Cell membrane</location>
        <topology evidence="1">Multi-pass membrane protein</topology>
    </subcellularLocation>
</comment>
<evidence type="ECO:0000256" key="4">
    <source>
        <dbReference type="ARBA" id="ARBA00022692"/>
    </source>
</evidence>
<evidence type="ECO:0000256" key="3">
    <source>
        <dbReference type="ARBA" id="ARBA00022475"/>
    </source>
</evidence>
<sequence>MNIMNGKRKLKISEENKVFYRKVFALVLPMALQNMINVGITGADVIMLGKAGETALAGASLAGQVQFVMNLIFFGLTSGAAVLTAQYWGKQDMRAIEKVMSIALRLSLIVGLIFTIAAMAVPEALLRIFTSEPPVIAEGVKYLRIVSFSYILTSITMTYLNILRSVERVFISTVVYLLSLLTNVILNAILIFGYLGFPAMGVEGAATATLIARILELVIVIFYAFRMNDIVKIRFRDFIAIDRTLFWDFMIFSLPVVVNELMWGAGVSANAAIIGHLGSSAVAANSIAQVIKQLAMVVSFGISTATAILLGKAIGERKFEEAKVYAEKLRRLSIVFGLIGACVVLAIRPLLVSNMSISGQAKSYLGFMLFVMAYFVMAQAYNCTLIVGVFRAGGDTRYGLFLDVAFMWGFSIIFGFLAAFVFKWGVLAVYVILMCDELIKIPVATRRYRSMKWLRNVTR</sequence>
<dbReference type="Pfam" id="PF01554">
    <property type="entry name" value="MatE"/>
    <property type="match status" value="2"/>
</dbReference>
<evidence type="ECO:0000256" key="5">
    <source>
        <dbReference type="ARBA" id="ARBA00022989"/>
    </source>
</evidence>
<evidence type="ECO:0000313" key="8">
    <source>
        <dbReference type="EMBL" id="SCP95241.1"/>
    </source>
</evidence>
<dbReference type="InterPro" id="IPR048279">
    <property type="entry name" value="MdtK-like"/>
</dbReference>
<dbReference type="PIRSF" id="PIRSF006603">
    <property type="entry name" value="DinF"/>
    <property type="match status" value="1"/>
</dbReference>
<keyword evidence="9" id="KW-1185">Reference proteome</keyword>
<evidence type="ECO:0000256" key="7">
    <source>
        <dbReference type="SAM" id="Phobius"/>
    </source>
</evidence>
<feature type="transmembrane region" description="Helical" evidence="7">
    <location>
        <begin position="67"/>
        <end position="88"/>
    </location>
</feature>
<keyword evidence="3" id="KW-1003">Cell membrane</keyword>
<feature type="transmembrane region" description="Helical" evidence="7">
    <location>
        <begin position="142"/>
        <end position="162"/>
    </location>
</feature>
<feature type="transmembrane region" description="Helical" evidence="7">
    <location>
        <begin position="174"/>
        <end position="195"/>
    </location>
</feature>
<dbReference type="RefSeq" id="WP_242875428.1">
    <property type="nucleotide sequence ID" value="NZ_FMKA01000001.1"/>
</dbReference>
<evidence type="ECO:0000256" key="6">
    <source>
        <dbReference type="ARBA" id="ARBA00023136"/>
    </source>
</evidence>
<accession>A0A1D3TPF7</accession>
<dbReference type="Proteomes" id="UP000199315">
    <property type="component" value="Unassembled WGS sequence"/>
</dbReference>
<dbReference type="GO" id="GO:0042910">
    <property type="term" value="F:xenobiotic transmembrane transporter activity"/>
    <property type="evidence" value="ECO:0007669"/>
    <property type="project" value="InterPro"/>
</dbReference>
<dbReference type="GO" id="GO:0015297">
    <property type="term" value="F:antiporter activity"/>
    <property type="evidence" value="ECO:0007669"/>
    <property type="project" value="InterPro"/>
</dbReference>
<name>A0A1D3TPF7_9FIRM</name>
<feature type="transmembrane region" description="Helical" evidence="7">
    <location>
        <begin position="332"/>
        <end position="352"/>
    </location>
</feature>
<proteinExistence type="predicted"/>
<keyword evidence="5 7" id="KW-1133">Transmembrane helix</keyword>
<keyword evidence="4 7" id="KW-0812">Transmembrane</keyword>